<dbReference type="EMBL" id="AE008691">
    <property type="protein sequence ID" value="AAM25246.1"/>
    <property type="molecule type" value="Genomic_DNA"/>
</dbReference>
<organism evidence="2 3">
    <name type="scientific">Caldanaerobacter subterraneus subsp. tengcongensis (strain DSM 15242 / JCM 11007 / NBRC 100824 / MB4)</name>
    <name type="common">Thermoanaerobacter tengcongensis</name>
    <dbReference type="NCBI Taxonomy" id="273068"/>
    <lineage>
        <taxon>Bacteria</taxon>
        <taxon>Bacillati</taxon>
        <taxon>Bacillota</taxon>
        <taxon>Clostridia</taxon>
        <taxon>Thermoanaerobacterales</taxon>
        <taxon>Thermoanaerobacteraceae</taxon>
        <taxon>Caldanaerobacter</taxon>
    </lineage>
</organism>
<protein>
    <submittedName>
        <fullName evidence="2">Uncharacterized protein</fullName>
    </submittedName>
</protein>
<evidence type="ECO:0000313" key="2">
    <source>
        <dbReference type="EMBL" id="AAM25246.1"/>
    </source>
</evidence>
<dbReference type="HOGENOM" id="CLU_2141257_0_0_9"/>
<dbReference type="AlphaFoldDB" id="Q8R8D3"/>
<evidence type="ECO:0000313" key="3">
    <source>
        <dbReference type="Proteomes" id="UP000000555"/>
    </source>
</evidence>
<keyword evidence="1" id="KW-1133">Transmembrane helix</keyword>
<keyword evidence="1" id="KW-0472">Membrane</keyword>
<feature type="transmembrane region" description="Helical" evidence="1">
    <location>
        <begin position="65"/>
        <end position="83"/>
    </location>
</feature>
<evidence type="ECO:0000256" key="1">
    <source>
        <dbReference type="SAM" id="Phobius"/>
    </source>
</evidence>
<dbReference type="KEGG" id="tte:TTE2071"/>
<sequence length="112" mass="13177">MFSQNTPTDALKILSDDFFIALTNALKKVNPGDKIIVKTHLFTENMLKRWPEHIPRPDKIDSYNPSFIILCTVIFAAFISNLVRSNYYKIRIKSSIRKIVCHKWYCLTWIKQ</sequence>
<proteinExistence type="predicted"/>
<keyword evidence="1" id="KW-0812">Transmembrane</keyword>
<dbReference type="Proteomes" id="UP000000555">
    <property type="component" value="Chromosome"/>
</dbReference>
<name>Q8R8D3_CALS4</name>
<keyword evidence="3" id="KW-1185">Reference proteome</keyword>
<accession>Q8R8D3</accession>
<gene>
    <name evidence="2" type="ordered locus">TTE2071</name>
</gene>
<reference evidence="2 3" key="1">
    <citation type="journal article" date="2002" name="Genome Res.">
        <title>A complete sequence of the T. tengcongensis genome.</title>
        <authorList>
            <person name="Bao Q."/>
            <person name="Tian Y."/>
            <person name="Li W."/>
            <person name="Xu Z."/>
            <person name="Xuan Z."/>
            <person name="Hu S."/>
            <person name="Dong W."/>
            <person name="Yang J."/>
            <person name="Chen Y."/>
            <person name="Xue Y."/>
            <person name="Xu Y."/>
            <person name="Lai X."/>
            <person name="Huang L."/>
            <person name="Dong X."/>
            <person name="Ma Y."/>
            <person name="Ling L."/>
            <person name="Tan H."/>
            <person name="Chen R."/>
            <person name="Wang J."/>
            <person name="Yu J."/>
            <person name="Yang H."/>
        </authorList>
    </citation>
    <scope>NUCLEOTIDE SEQUENCE [LARGE SCALE GENOMIC DNA]</scope>
    <source>
        <strain evidence="3">DSM 15242 / JCM 11007 / NBRC 100824 / MB4</strain>
    </source>
</reference>
<dbReference type="STRING" id="273068.TTE2071"/>